<accession>A0A5B6WFK4</accession>
<protein>
    <submittedName>
        <fullName evidence="2">Reverse transcriptase</fullName>
    </submittedName>
</protein>
<dbReference type="AlphaFoldDB" id="A0A5B6WFK4"/>
<keyword evidence="2" id="KW-0695">RNA-directed DNA polymerase</keyword>
<gene>
    <name evidence="2" type="ORF">EPI10_020653</name>
</gene>
<sequence>MEGIRRKCDFHHGIDVGADCFKGAGDASRIYDNMRRRISDEMNDKLMQPFREEEIWFVVKDMAHFKAPGVDGFPALWVKKGNFSLKLDMSKAYDWVKWDFLARTTIQLCFHVDWVALIMSCVASVSYAVEINRGFSTSFTPSRGLRQGDPLNPYLFLLCVEGYSAILDEAKAMDLIKEKVKYDKSLSYFGANVDECTGESVNIWNDPWILEPGDGKILSYADQVDRFLDILFAKTKPVDIMVWRHEGTSVYTVNSAYKLLLYEKLQNS</sequence>
<reference evidence="3" key="1">
    <citation type="journal article" date="2019" name="Plant Biotechnol. J.">
        <title>Genome sequencing of the Australian wild diploid species Gossypium australe highlights disease resistance and delayed gland morphogenesis.</title>
        <authorList>
            <person name="Cai Y."/>
            <person name="Cai X."/>
            <person name="Wang Q."/>
            <person name="Wang P."/>
            <person name="Zhang Y."/>
            <person name="Cai C."/>
            <person name="Xu Y."/>
            <person name="Wang K."/>
            <person name="Zhou Z."/>
            <person name="Wang C."/>
            <person name="Geng S."/>
            <person name="Li B."/>
            <person name="Dong Q."/>
            <person name="Hou Y."/>
            <person name="Wang H."/>
            <person name="Ai P."/>
            <person name="Liu Z."/>
            <person name="Yi F."/>
            <person name="Sun M."/>
            <person name="An G."/>
            <person name="Cheng J."/>
            <person name="Zhang Y."/>
            <person name="Shi Q."/>
            <person name="Xie Y."/>
            <person name="Shi X."/>
            <person name="Chang Y."/>
            <person name="Huang F."/>
            <person name="Chen Y."/>
            <person name="Hong S."/>
            <person name="Mi L."/>
            <person name="Sun Q."/>
            <person name="Zhang L."/>
            <person name="Zhou B."/>
            <person name="Peng R."/>
            <person name="Zhang X."/>
            <person name="Liu F."/>
        </authorList>
    </citation>
    <scope>NUCLEOTIDE SEQUENCE [LARGE SCALE GENOMIC DNA]</scope>
    <source>
        <strain evidence="3">cv. PA1801</strain>
    </source>
</reference>
<keyword evidence="2" id="KW-0548">Nucleotidyltransferase</keyword>
<dbReference type="InterPro" id="IPR052343">
    <property type="entry name" value="Retrotransposon-Effector_Assoc"/>
</dbReference>
<dbReference type="Pfam" id="PF00078">
    <property type="entry name" value="RVT_1"/>
    <property type="match status" value="1"/>
</dbReference>
<dbReference type="InterPro" id="IPR000477">
    <property type="entry name" value="RT_dom"/>
</dbReference>
<dbReference type="EMBL" id="SMMG02000003">
    <property type="protein sequence ID" value="KAA3480203.1"/>
    <property type="molecule type" value="Genomic_DNA"/>
</dbReference>
<organism evidence="2 3">
    <name type="scientific">Gossypium australe</name>
    <dbReference type="NCBI Taxonomy" id="47621"/>
    <lineage>
        <taxon>Eukaryota</taxon>
        <taxon>Viridiplantae</taxon>
        <taxon>Streptophyta</taxon>
        <taxon>Embryophyta</taxon>
        <taxon>Tracheophyta</taxon>
        <taxon>Spermatophyta</taxon>
        <taxon>Magnoliopsida</taxon>
        <taxon>eudicotyledons</taxon>
        <taxon>Gunneridae</taxon>
        <taxon>Pentapetalae</taxon>
        <taxon>rosids</taxon>
        <taxon>malvids</taxon>
        <taxon>Malvales</taxon>
        <taxon>Malvaceae</taxon>
        <taxon>Malvoideae</taxon>
        <taxon>Gossypium</taxon>
    </lineage>
</organism>
<evidence type="ECO:0000313" key="2">
    <source>
        <dbReference type="EMBL" id="KAA3480203.1"/>
    </source>
</evidence>
<dbReference type="OrthoDB" id="1936608at2759"/>
<dbReference type="PANTHER" id="PTHR46890:SF48">
    <property type="entry name" value="RNA-DIRECTED DNA POLYMERASE"/>
    <property type="match status" value="1"/>
</dbReference>
<proteinExistence type="predicted"/>
<name>A0A5B6WFK4_9ROSI</name>
<evidence type="ECO:0000313" key="3">
    <source>
        <dbReference type="Proteomes" id="UP000325315"/>
    </source>
</evidence>
<dbReference type="GO" id="GO:0003964">
    <property type="term" value="F:RNA-directed DNA polymerase activity"/>
    <property type="evidence" value="ECO:0007669"/>
    <property type="project" value="UniProtKB-KW"/>
</dbReference>
<keyword evidence="2" id="KW-0808">Transferase</keyword>
<feature type="domain" description="Reverse transcriptase" evidence="1">
    <location>
        <begin position="79"/>
        <end position="170"/>
    </location>
</feature>
<dbReference type="PANTHER" id="PTHR46890">
    <property type="entry name" value="NON-LTR RETROLELEMENT REVERSE TRANSCRIPTASE-LIKE PROTEIN-RELATED"/>
    <property type="match status" value="1"/>
</dbReference>
<comment type="caution">
    <text evidence="2">The sequence shown here is derived from an EMBL/GenBank/DDBJ whole genome shotgun (WGS) entry which is preliminary data.</text>
</comment>
<evidence type="ECO:0000259" key="1">
    <source>
        <dbReference type="Pfam" id="PF00078"/>
    </source>
</evidence>
<dbReference type="Proteomes" id="UP000325315">
    <property type="component" value="Unassembled WGS sequence"/>
</dbReference>
<keyword evidence="3" id="KW-1185">Reference proteome</keyword>